<evidence type="ECO:0000256" key="3">
    <source>
        <dbReference type="ARBA" id="ARBA00022692"/>
    </source>
</evidence>
<reference evidence="11 12" key="1">
    <citation type="journal article" date="2017" name="Nat. Commun.">
        <title>Genome assembly with in vitro proximity ligation data and whole-genome triplication in lettuce.</title>
        <authorList>
            <person name="Reyes-Chin-Wo S."/>
            <person name="Wang Z."/>
            <person name="Yang X."/>
            <person name="Kozik A."/>
            <person name="Arikit S."/>
            <person name="Song C."/>
            <person name="Xia L."/>
            <person name="Froenicke L."/>
            <person name="Lavelle D.O."/>
            <person name="Truco M.J."/>
            <person name="Xia R."/>
            <person name="Zhu S."/>
            <person name="Xu C."/>
            <person name="Xu H."/>
            <person name="Xu X."/>
            <person name="Cox K."/>
            <person name="Korf I."/>
            <person name="Meyers B.C."/>
            <person name="Michelmore R.W."/>
        </authorList>
    </citation>
    <scope>NUCLEOTIDE SEQUENCE [LARGE SCALE GENOMIC DNA]</scope>
    <source>
        <strain evidence="12">cv. Salinas</strain>
        <tissue evidence="11">Seedlings</tissue>
    </source>
</reference>
<keyword evidence="8" id="KW-0112">Calmodulin-binding</keyword>
<feature type="transmembrane region" description="Helical" evidence="10">
    <location>
        <begin position="12"/>
        <end position="35"/>
    </location>
</feature>
<comment type="similarity">
    <text evidence="2 8">Belongs to the MLO family.</text>
</comment>
<feature type="compositionally biased region" description="Low complexity" evidence="9">
    <location>
        <begin position="561"/>
        <end position="573"/>
    </location>
</feature>
<comment type="domain">
    <text evidence="8">The C-terminus contains a calmodulin-binding domain, which binds calmodulin in a calcium-dependent fashion.</text>
</comment>
<evidence type="ECO:0000256" key="6">
    <source>
        <dbReference type="ARBA" id="ARBA00023136"/>
    </source>
</evidence>
<dbReference type="Proteomes" id="UP000235145">
    <property type="component" value="Unassembled WGS sequence"/>
</dbReference>
<evidence type="ECO:0000256" key="8">
    <source>
        <dbReference type="RuleBase" id="RU280816"/>
    </source>
</evidence>
<keyword evidence="6 8" id="KW-0472">Membrane</keyword>
<feature type="transmembrane region" description="Helical" evidence="10">
    <location>
        <begin position="65"/>
        <end position="85"/>
    </location>
</feature>
<proteinExistence type="inferred from homology"/>
<dbReference type="GO" id="GO:0005516">
    <property type="term" value="F:calmodulin binding"/>
    <property type="evidence" value="ECO:0007669"/>
    <property type="project" value="UniProtKB-KW"/>
</dbReference>
<comment type="caution">
    <text evidence="11">The sequence shown here is derived from an EMBL/GenBank/DDBJ whole genome shotgun (WGS) entry which is preliminary data.</text>
</comment>
<evidence type="ECO:0000313" key="11">
    <source>
        <dbReference type="EMBL" id="KAJ0207071.1"/>
    </source>
</evidence>
<name>A0A9R1VM30_LACSA</name>
<feature type="transmembrane region" description="Helical" evidence="10">
    <location>
        <begin position="397"/>
        <end position="417"/>
    </location>
</feature>
<feature type="region of interest" description="Disordered" evidence="9">
    <location>
        <begin position="526"/>
        <end position="587"/>
    </location>
</feature>
<evidence type="ECO:0000256" key="2">
    <source>
        <dbReference type="ARBA" id="ARBA00006574"/>
    </source>
</evidence>
<feature type="transmembrane region" description="Helical" evidence="10">
    <location>
        <begin position="154"/>
        <end position="175"/>
    </location>
</feature>
<feature type="transmembrane region" description="Helical" evidence="10">
    <location>
        <begin position="437"/>
        <end position="457"/>
    </location>
</feature>
<keyword evidence="3 8" id="KW-0812">Transmembrane</keyword>
<comment type="subcellular location">
    <subcellularLocation>
        <location evidence="1 8">Membrane</location>
        <topology evidence="1 8">Multi-pass membrane protein</topology>
    </subcellularLocation>
</comment>
<evidence type="ECO:0000256" key="4">
    <source>
        <dbReference type="ARBA" id="ARBA00022821"/>
    </source>
</evidence>
<evidence type="ECO:0000256" key="5">
    <source>
        <dbReference type="ARBA" id="ARBA00022989"/>
    </source>
</evidence>
<evidence type="ECO:0000256" key="9">
    <source>
        <dbReference type="SAM" id="MobiDB-lite"/>
    </source>
</evidence>
<evidence type="ECO:0000256" key="1">
    <source>
        <dbReference type="ARBA" id="ARBA00004141"/>
    </source>
</evidence>
<dbReference type="PANTHER" id="PTHR31942:SF77">
    <property type="entry name" value="MLO-LIKE PROTEIN 14"/>
    <property type="match status" value="1"/>
</dbReference>
<dbReference type="EMBL" id="NBSK02000005">
    <property type="protein sequence ID" value="KAJ0207071.1"/>
    <property type="molecule type" value="Genomic_DNA"/>
</dbReference>
<evidence type="ECO:0000256" key="10">
    <source>
        <dbReference type="SAM" id="Phobius"/>
    </source>
</evidence>
<keyword evidence="5 8" id="KW-1133">Transmembrane helix</keyword>
<keyword evidence="7 8" id="KW-0568">Pathogenesis-related protein</keyword>
<feature type="compositionally biased region" description="Polar residues" evidence="9">
    <location>
        <begin position="576"/>
        <end position="587"/>
    </location>
</feature>
<evidence type="ECO:0000256" key="7">
    <source>
        <dbReference type="ARBA" id="ARBA00023265"/>
    </source>
</evidence>
<sequence>MSSEVDKEESRSLALTPTWSVATVLTIFVVVSLLVERSIHRLSNWLRKTNRKPLLAAVEKMKEELMLLGFISLLLTATSSIISNICIPSKYYNSAFAPCTRSDVDEEMEGSKRKLLMNFVYPQRRVLNVLNQNTCQKDYEPFVSYEGLEQLHRFIFVMAITHVSYSCLTMLLAVVKIHSWRRWEDEAQVDRHDVLTEISRDETMRRQSTMVKFHSSNPLLTNGLVTWMICFFRQFGRSVVRADYLTLRKAFIMNHNLTSKYDFHSYMIRSMEEEFQRIVGVSGPLWGFVVAFMLFNIKGINFTLNKLSRVIFNGEGIHVFCTDELNNCTLPAGSNLYFWIAIIPITLVLLVGTKLQHVIATLALESAANTGGFFSERRLKPRDELFWFKKPELLLKLIHFILFQNAFELASFFWFWWQFGYNSCFIKNHMLVYIRLFLGFVGQFLCSYSTLPLYALVTQMGTNYKAALIPQRIRDTIHGWGKDARRRRRRLGIYGDDSTVHTDTSTVISVEELEHRELDSPRARLPRGQGLEIELPPRGNSSFAANENSSRVGTPLLRPCASVSSSASPSFVPETITRSASLPAQRE</sequence>
<dbReference type="GO" id="GO:0016020">
    <property type="term" value="C:membrane"/>
    <property type="evidence" value="ECO:0007669"/>
    <property type="project" value="UniProtKB-SubCell"/>
</dbReference>
<feature type="transmembrane region" description="Helical" evidence="10">
    <location>
        <begin position="336"/>
        <end position="353"/>
    </location>
</feature>
<keyword evidence="12" id="KW-1185">Reference proteome</keyword>
<keyword evidence="4 8" id="KW-0611">Plant defense</keyword>
<feature type="compositionally biased region" description="Polar residues" evidence="9">
    <location>
        <begin position="539"/>
        <end position="552"/>
    </location>
</feature>
<dbReference type="PANTHER" id="PTHR31942">
    <property type="entry name" value="MLO-LIKE PROTEIN 1"/>
    <property type="match status" value="1"/>
</dbReference>
<feature type="transmembrane region" description="Helical" evidence="10">
    <location>
        <begin position="278"/>
        <end position="297"/>
    </location>
</feature>
<dbReference type="Pfam" id="PF03094">
    <property type="entry name" value="Mlo"/>
    <property type="match status" value="2"/>
</dbReference>
<accession>A0A9R1VM30</accession>
<gene>
    <name evidence="8" type="primary">MLO</name>
    <name evidence="11" type="ORF">LSAT_V11C500275260</name>
</gene>
<dbReference type="InterPro" id="IPR004326">
    <property type="entry name" value="Mlo"/>
</dbReference>
<comment type="function">
    <text evidence="8">May be involved in modulation of pathogen defense and leaf cell death.</text>
</comment>
<organism evidence="11 12">
    <name type="scientific">Lactuca sativa</name>
    <name type="common">Garden lettuce</name>
    <dbReference type="NCBI Taxonomy" id="4236"/>
    <lineage>
        <taxon>Eukaryota</taxon>
        <taxon>Viridiplantae</taxon>
        <taxon>Streptophyta</taxon>
        <taxon>Embryophyta</taxon>
        <taxon>Tracheophyta</taxon>
        <taxon>Spermatophyta</taxon>
        <taxon>Magnoliopsida</taxon>
        <taxon>eudicotyledons</taxon>
        <taxon>Gunneridae</taxon>
        <taxon>Pentapetalae</taxon>
        <taxon>asterids</taxon>
        <taxon>campanulids</taxon>
        <taxon>Asterales</taxon>
        <taxon>Asteraceae</taxon>
        <taxon>Cichorioideae</taxon>
        <taxon>Cichorieae</taxon>
        <taxon>Lactucinae</taxon>
        <taxon>Lactuca</taxon>
    </lineage>
</organism>
<protein>
    <recommendedName>
        <fullName evidence="8">MLO-like protein</fullName>
    </recommendedName>
</protein>
<dbReference type="AlphaFoldDB" id="A0A9R1VM30"/>
<dbReference type="GO" id="GO:0006952">
    <property type="term" value="P:defense response"/>
    <property type="evidence" value="ECO:0007669"/>
    <property type="project" value="UniProtKB-KW"/>
</dbReference>
<evidence type="ECO:0000313" key="12">
    <source>
        <dbReference type="Proteomes" id="UP000235145"/>
    </source>
</evidence>